<dbReference type="Gene3D" id="3.30.530.20">
    <property type="match status" value="1"/>
</dbReference>
<dbReference type="InterPro" id="IPR005031">
    <property type="entry name" value="COQ10_START"/>
</dbReference>
<dbReference type="Pfam" id="PF03364">
    <property type="entry name" value="Polyketide_cyc"/>
    <property type="match status" value="1"/>
</dbReference>
<dbReference type="CDD" id="cd07820">
    <property type="entry name" value="SRPBCC_3"/>
    <property type="match status" value="1"/>
</dbReference>
<dbReference type="SUPFAM" id="SSF55961">
    <property type="entry name" value="Bet v1-like"/>
    <property type="match status" value="1"/>
</dbReference>
<organism evidence="2 3">
    <name type="scientific">Halobaculum halobium</name>
    <dbReference type="NCBI Taxonomy" id="3032281"/>
    <lineage>
        <taxon>Archaea</taxon>
        <taxon>Methanobacteriati</taxon>
        <taxon>Methanobacteriota</taxon>
        <taxon>Stenosarchaea group</taxon>
        <taxon>Halobacteria</taxon>
        <taxon>Halobacteriales</taxon>
        <taxon>Haloferacaceae</taxon>
        <taxon>Halobaculum</taxon>
    </lineage>
</organism>
<sequence length="161" mass="18325">MATYRRRVRVSAPLEEVWAFHSDIGGLEALTPGFMNLSVERVTGPDGREDPDVLATGTEIEMSARPFGVGPRQSWVSRIDEREADLEAGRARFVDTMDGGPFPLWRHTHRFYERGGETVVDDEVRYEFPGGVLGETVSPLGWVGFEPMFRFRHRKTRELLE</sequence>
<evidence type="ECO:0000313" key="2">
    <source>
        <dbReference type="EMBL" id="MFC6785656.1"/>
    </source>
</evidence>
<dbReference type="GeneID" id="81208702"/>
<dbReference type="EMBL" id="JBHSWX010000012">
    <property type="protein sequence ID" value="MFC6785656.1"/>
    <property type="molecule type" value="Genomic_DNA"/>
</dbReference>
<feature type="domain" description="Coenzyme Q-binding protein COQ10 START" evidence="1">
    <location>
        <begin position="10"/>
        <end position="132"/>
    </location>
</feature>
<dbReference type="Proteomes" id="UP001596443">
    <property type="component" value="Unassembled WGS sequence"/>
</dbReference>
<keyword evidence="3" id="KW-1185">Reference proteome</keyword>
<dbReference type="AlphaFoldDB" id="A0ABD5TAP4"/>
<protein>
    <submittedName>
        <fullName evidence="2">SRPBCC family protein</fullName>
    </submittedName>
</protein>
<dbReference type="InterPro" id="IPR023393">
    <property type="entry name" value="START-like_dom_sf"/>
</dbReference>
<gene>
    <name evidence="2" type="ORF">ACFQFD_06605</name>
</gene>
<name>A0ABD5TAP4_9EURY</name>
<evidence type="ECO:0000259" key="1">
    <source>
        <dbReference type="Pfam" id="PF03364"/>
    </source>
</evidence>
<evidence type="ECO:0000313" key="3">
    <source>
        <dbReference type="Proteomes" id="UP001596443"/>
    </source>
</evidence>
<proteinExistence type="predicted"/>
<reference evidence="2 3" key="1">
    <citation type="journal article" date="2019" name="Int. J. Syst. Evol. Microbiol.">
        <title>The Global Catalogue of Microorganisms (GCM) 10K type strain sequencing project: providing services to taxonomists for standard genome sequencing and annotation.</title>
        <authorList>
            <consortium name="The Broad Institute Genomics Platform"/>
            <consortium name="The Broad Institute Genome Sequencing Center for Infectious Disease"/>
            <person name="Wu L."/>
            <person name="Ma J."/>
        </authorList>
    </citation>
    <scope>NUCLEOTIDE SEQUENCE [LARGE SCALE GENOMIC DNA]</scope>
    <source>
        <strain evidence="2 3">SYNS20</strain>
    </source>
</reference>
<comment type="caution">
    <text evidence="2">The sequence shown here is derived from an EMBL/GenBank/DDBJ whole genome shotgun (WGS) entry which is preliminary data.</text>
</comment>
<accession>A0ABD5TAP4</accession>
<dbReference type="RefSeq" id="WP_284062495.1">
    <property type="nucleotide sequence ID" value="NZ_CP126158.1"/>
</dbReference>